<comment type="caution">
    <text evidence="1">The sequence shown here is derived from an EMBL/GenBank/DDBJ whole genome shotgun (WGS) entry which is preliminary data.</text>
</comment>
<gene>
    <name evidence="1" type="ORF">ENM84_07450</name>
</gene>
<accession>A0A7C5XJC2</accession>
<sequence>MSSQWLREALDVIDSKVPGFSKFILKAMEKYRDKSSGEDDACLFIDVIRKFYGNEILDIVISLLNNNYREKFIDALNYCSR</sequence>
<reference evidence="1" key="1">
    <citation type="journal article" date="2020" name="mSystems">
        <title>Genome- and Community-Level Interaction Insights into Carbon Utilization and Element Cycling Functions of Hydrothermarchaeota in Hydrothermal Sediment.</title>
        <authorList>
            <person name="Zhou Z."/>
            <person name="Liu Y."/>
            <person name="Xu W."/>
            <person name="Pan J."/>
            <person name="Luo Z.H."/>
            <person name="Li M."/>
        </authorList>
    </citation>
    <scope>NUCLEOTIDE SEQUENCE [LARGE SCALE GENOMIC DNA]</scope>
    <source>
        <strain evidence="1">SpSt-1121</strain>
    </source>
</reference>
<protein>
    <recommendedName>
        <fullName evidence="2">DUF3227 domain-containing protein</fullName>
    </recommendedName>
</protein>
<proteinExistence type="predicted"/>
<name>A0A7C5XJC2_9CREN</name>
<organism evidence="1">
    <name type="scientific">Ignisphaera aggregans</name>
    <dbReference type="NCBI Taxonomy" id="334771"/>
    <lineage>
        <taxon>Archaea</taxon>
        <taxon>Thermoproteota</taxon>
        <taxon>Thermoprotei</taxon>
        <taxon>Desulfurococcales</taxon>
        <taxon>Desulfurococcaceae</taxon>
        <taxon>Ignisphaera</taxon>
    </lineage>
</organism>
<dbReference type="AlphaFoldDB" id="A0A7C5XJC2"/>
<evidence type="ECO:0008006" key="2">
    <source>
        <dbReference type="Google" id="ProtNLM"/>
    </source>
</evidence>
<evidence type="ECO:0000313" key="1">
    <source>
        <dbReference type="EMBL" id="HHP82483.1"/>
    </source>
</evidence>
<dbReference type="EMBL" id="DRZI01000321">
    <property type="protein sequence ID" value="HHP82483.1"/>
    <property type="molecule type" value="Genomic_DNA"/>
</dbReference>